<evidence type="ECO:0000256" key="9">
    <source>
        <dbReference type="ARBA" id="ARBA00023136"/>
    </source>
</evidence>
<evidence type="ECO:0000256" key="1">
    <source>
        <dbReference type="ARBA" id="ARBA00004127"/>
    </source>
</evidence>
<dbReference type="InterPro" id="IPR003439">
    <property type="entry name" value="ABC_transporter-like_ATP-bd"/>
</dbReference>
<evidence type="ECO:0000256" key="8">
    <source>
        <dbReference type="ARBA" id="ARBA00022989"/>
    </source>
</evidence>
<feature type="compositionally biased region" description="Low complexity" evidence="10">
    <location>
        <begin position="1"/>
        <end position="30"/>
    </location>
</feature>
<feature type="domain" description="ABC transmembrane type-1" evidence="13">
    <location>
        <begin position="111"/>
        <end position="362"/>
    </location>
</feature>
<feature type="compositionally biased region" description="Low complexity" evidence="10">
    <location>
        <begin position="410"/>
        <end position="424"/>
    </location>
</feature>
<dbReference type="Gene3D" id="1.20.1560.10">
    <property type="entry name" value="ABC transporter type 1, transmembrane domain"/>
    <property type="match status" value="2"/>
</dbReference>
<dbReference type="InterPro" id="IPR003593">
    <property type="entry name" value="AAA+_ATPase"/>
</dbReference>
<dbReference type="InterPro" id="IPR027417">
    <property type="entry name" value="P-loop_NTPase"/>
</dbReference>
<feature type="domain" description="ABC transporter" evidence="12">
    <location>
        <begin position="437"/>
        <end position="659"/>
    </location>
</feature>
<evidence type="ECO:0000313" key="15">
    <source>
        <dbReference type="Proteomes" id="UP000738359"/>
    </source>
</evidence>
<protein>
    <recommendedName>
        <fullName evidence="16">P-loop containing nucleoside triphosphate hydrolase protein</fullName>
    </recommendedName>
</protein>
<feature type="transmembrane region" description="Helical" evidence="11">
    <location>
        <begin position="789"/>
        <end position="813"/>
    </location>
</feature>
<feature type="domain" description="ABC transmembrane type-1" evidence="13">
    <location>
        <begin position="751"/>
        <end position="1032"/>
    </location>
</feature>
<keyword evidence="15" id="KW-1185">Reference proteome</keyword>
<organism evidence="14 15">
    <name type="scientific">Mortierella alpina</name>
    <name type="common">Oleaginous fungus</name>
    <name type="synonym">Mortierella renispora</name>
    <dbReference type="NCBI Taxonomy" id="64518"/>
    <lineage>
        <taxon>Eukaryota</taxon>
        <taxon>Fungi</taxon>
        <taxon>Fungi incertae sedis</taxon>
        <taxon>Mucoromycota</taxon>
        <taxon>Mortierellomycotina</taxon>
        <taxon>Mortierellomycetes</taxon>
        <taxon>Mortierellales</taxon>
        <taxon>Mortierellaceae</taxon>
        <taxon>Mortierella</taxon>
    </lineage>
</organism>
<dbReference type="InterPro" id="IPR050173">
    <property type="entry name" value="ABC_transporter_C-like"/>
</dbReference>
<evidence type="ECO:0000256" key="10">
    <source>
        <dbReference type="SAM" id="MobiDB-lite"/>
    </source>
</evidence>
<evidence type="ECO:0000256" key="3">
    <source>
        <dbReference type="ARBA" id="ARBA00022448"/>
    </source>
</evidence>
<feature type="transmembrane region" description="Helical" evidence="11">
    <location>
        <begin position="197"/>
        <end position="216"/>
    </location>
</feature>
<dbReference type="GO" id="GO:0016887">
    <property type="term" value="F:ATP hydrolysis activity"/>
    <property type="evidence" value="ECO:0007669"/>
    <property type="project" value="InterPro"/>
</dbReference>
<proteinExistence type="inferred from homology"/>
<feature type="transmembrane region" description="Helical" evidence="11">
    <location>
        <begin position="892"/>
        <end position="908"/>
    </location>
</feature>
<feature type="transmembrane region" description="Helical" evidence="11">
    <location>
        <begin position="975"/>
        <end position="995"/>
    </location>
</feature>
<dbReference type="GO" id="GO:0140359">
    <property type="term" value="F:ABC-type transporter activity"/>
    <property type="evidence" value="ECO:0007669"/>
    <property type="project" value="InterPro"/>
</dbReference>
<feature type="transmembrane region" description="Helical" evidence="11">
    <location>
        <begin position="120"/>
        <end position="142"/>
    </location>
</feature>
<feature type="transmembrane region" description="Helical" evidence="11">
    <location>
        <begin position="303"/>
        <end position="323"/>
    </location>
</feature>
<dbReference type="CDD" id="cd03244">
    <property type="entry name" value="ABCC_MRP_domain2"/>
    <property type="match status" value="1"/>
</dbReference>
<dbReference type="CDD" id="cd18606">
    <property type="entry name" value="ABC_6TM_YOR1_D2_like"/>
    <property type="match status" value="1"/>
</dbReference>
<evidence type="ECO:0000313" key="14">
    <source>
        <dbReference type="EMBL" id="KAF9966127.1"/>
    </source>
</evidence>
<evidence type="ECO:0000256" key="5">
    <source>
        <dbReference type="ARBA" id="ARBA00022737"/>
    </source>
</evidence>
<dbReference type="InterPro" id="IPR011527">
    <property type="entry name" value="ABC1_TM_dom"/>
</dbReference>
<dbReference type="CDD" id="cd03250">
    <property type="entry name" value="ABCC_MRP_domain1"/>
    <property type="match status" value="1"/>
</dbReference>
<evidence type="ECO:0000256" key="7">
    <source>
        <dbReference type="ARBA" id="ARBA00022840"/>
    </source>
</evidence>
<comment type="similarity">
    <text evidence="2">Belongs to the ABC transporter superfamily. ABCC family. Conjugate transporter (TC 3.A.1.208) subfamily.</text>
</comment>
<feature type="transmembrane region" description="Helical" evidence="11">
    <location>
        <begin position="222"/>
        <end position="241"/>
    </location>
</feature>
<dbReference type="PANTHER" id="PTHR24223:SF456">
    <property type="entry name" value="MULTIDRUG RESISTANCE-ASSOCIATED PROTEIN LETHAL(2)03659"/>
    <property type="match status" value="1"/>
</dbReference>
<name>A0A9P6M537_MORAP</name>
<dbReference type="Proteomes" id="UP000738359">
    <property type="component" value="Unassembled WGS sequence"/>
</dbReference>
<dbReference type="FunFam" id="3.40.50.300:FF:000997">
    <property type="entry name" value="Multidrug resistance-associated protein 1"/>
    <property type="match status" value="1"/>
</dbReference>
<feature type="transmembrane region" description="Helical" evidence="11">
    <location>
        <begin position="748"/>
        <end position="769"/>
    </location>
</feature>
<dbReference type="Pfam" id="PF00005">
    <property type="entry name" value="ABC_tran"/>
    <property type="match status" value="2"/>
</dbReference>
<dbReference type="GO" id="GO:0005524">
    <property type="term" value="F:ATP binding"/>
    <property type="evidence" value="ECO:0007669"/>
    <property type="project" value="UniProtKB-KW"/>
</dbReference>
<keyword evidence="8 11" id="KW-1133">Transmembrane helix</keyword>
<dbReference type="GO" id="GO:0012505">
    <property type="term" value="C:endomembrane system"/>
    <property type="evidence" value="ECO:0007669"/>
    <property type="project" value="UniProtKB-SubCell"/>
</dbReference>
<dbReference type="PANTHER" id="PTHR24223">
    <property type="entry name" value="ATP-BINDING CASSETTE SUB-FAMILY C"/>
    <property type="match status" value="1"/>
</dbReference>
<accession>A0A9P6M537</accession>
<reference evidence="14" key="1">
    <citation type="journal article" date="2020" name="Fungal Divers.">
        <title>Resolving the Mortierellaceae phylogeny through synthesis of multi-gene phylogenetics and phylogenomics.</title>
        <authorList>
            <person name="Vandepol N."/>
            <person name="Liber J."/>
            <person name="Desiro A."/>
            <person name="Na H."/>
            <person name="Kennedy M."/>
            <person name="Barry K."/>
            <person name="Grigoriev I.V."/>
            <person name="Miller A.N."/>
            <person name="O'Donnell K."/>
            <person name="Stajich J.E."/>
            <person name="Bonito G."/>
        </authorList>
    </citation>
    <scope>NUCLEOTIDE SEQUENCE</scope>
    <source>
        <strain evidence="14">CK1249</strain>
    </source>
</reference>
<dbReference type="PROSITE" id="PS50893">
    <property type="entry name" value="ABC_TRANSPORTER_2"/>
    <property type="match status" value="2"/>
</dbReference>
<feature type="transmembrane region" description="Helical" evidence="11">
    <location>
        <begin position="868"/>
        <end position="886"/>
    </location>
</feature>
<dbReference type="Pfam" id="PF00664">
    <property type="entry name" value="ABC_membrane"/>
    <property type="match status" value="2"/>
</dbReference>
<evidence type="ECO:0000256" key="6">
    <source>
        <dbReference type="ARBA" id="ARBA00022741"/>
    </source>
</evidence>
<evidence type="ECO:0008006" key="16">
    <source>
        <dbReference type="Google" id="ProtNLM"/>
    </source>
</evidence>
<feature type="domain" description="ABC transporter" evidence="12">
    <location>
        <begin position="1070"/>
        <end position="1304"/>
    </location>
</feature>
<dbReference type="InterPro" id="IPR017871">
    <property type="entry name" value="ABC_transporter-like_CS"/>
</dbReference>
<dbReference type="InterPro" id="IPR036640">
    <property type="entry name" value="ABC1_TM_sf"/>
</dbReference>
<keyword evidence="7" id="KW-0067">ATP-binding</keyword>
<evidence type="ECO:0000259" key="12">
    <source>
        <dbReference type="PROSITE" id="PS50893"/>
    </source>
</evidence>
<dbReference type="FunFam" id="1.20.1560.10:FF:000010">
    <property type="entry name" value="Multidrug resistance-associated ABC transporter"/>
    <property type="match status" value="1"/>
</dbReference>
<feature type="region of interest" description="Disordered" evidence="10">
    <location>
        <begin position="406"/>
        <end position="454"/>
    </location>
</feature>
<keyword evidence="6" id="KW-0547">Nucleotide-binding</keyword>
<evidence type="ECO:0000256" key="11">
    <source>
        <dbReference type="SAM" id="Phobius"/>
    </source>
</evidence>
<keyword evidence="5" id="KW-0677">Repeat</keyword>
<evidence type="ECO:0000259" key="13">
    <source>
        <dbReference type="PROSITE" id="PS50929"/>
    </source>
</evidence>
<feature type="region of interest" description="Disordered" evidence="10">
    <location>
        <begin position="1"/>
        <end position="39"/>
    </location>
</feature>
<feature type="transmembrane region" description="Helical" evidence="11">
    <location>
        <begin position="335"/>
        <end position="357"/>
    </location>
</feature>
<dbReference type="SMART" id="SM00382">
    <property type="entry name" value="AAA"/>
    <property type="match status" value="2"/>
</dbReference>
<dbReference type="SUPFAM" id="SSF90123">
    <property type="entry name" value="ABC transporter transmembrane region"/>
    <property type="match status" value="2"/>
</dbReference>
<dbReference type="Gene3D" id="3.40.50.300">
    <property type="entry name" value="P-loop containing nucleotide triphosphate hydrolases"/>
    <property type="match status" value="2"/>
</dbReference>
<dbReference type="FunFam" id="3.40.50.300:FF:000074">
    <property type="entry name" value="Multidrug resistance-associated protein 5 isoform 1"/>
    <property type="match status" value="1"/>
</dbReference>
<keyword evidence="3" id="KW-0813">Transport</keyword>
<dbReference type="GO" id="GO:0016020">
    <property type="term" value="C:membrane"/>
    <property type="evidence" value="ECO:0007669"/>
    <property type="project" value="InterPro"/>
</dbReference>
<dbReference type="PROSITE" id="PS50929">
    <property type="entry name" value="ABC_TM1F"/>
    <property type="match status" value="2"/>
</dbReference>
<gene>
    <name evidence="14" type="ORF">BGZ70_003222</name>
</gene>
<evidence type="ECO:0000256" key="2">
    <source>
        <dbReference type="ARBA" id="ARBA00009726"/>
    </source>
</evidence>
<comment type="subcellular location">
    <subcellularLocation>
        <location evidence="1">Endomembrane system</location>
        <topology evidence="1">Multi-pass membrane protein</topology>
    </subcellularLocation>
</comment>
<dbReference type="SUPFAM" id="SSF52540">
    <property type="entry name" value="P-loop containing nucleoside triphosphate hydrolases"/>
    <property type="match status" value="2"/>
</dbReference>
<dbReference type="OrthoDB" id="6500128at2759"/>
<dbReference type="CDD" id="cd18597">
    <property type="entry name" value="ABC_6TM_YOR1_D1_like"/>
    <property type="match status" value="1"/>
</dbReference>
<keyword evidence="9 11" id="KW-0472">Membrane</keyword>
<comment type="caution">
    <text evidence="14">The sequence shown here is derived from an EMBL/GenBank/DDBJ whole genome shotgun (WGS) entry which is preliminary data.</text>
</comment>
<keyword evidence="4 11" id="KW-0812">Transmembrane</keyword>
<dbReference type="EMBL" id="JAAAHY010000185">
    <property type="protein sequence ID" value="KAF9966127.1"/>
    <property type="molecule type" value="Genomic_DNA"/>
</dbReference>
<evidence type="ECO:0000256" key="4">
    <source>
        <dbReference type="ARBA" id="ARBA00022692"/>
    </source>
</evidence>
<dbReference type="PROSITE" id="PS00211">
    <property type="entry name" value="ABC_TRANSPORTER_1"/>
    <property type="match status" value="2"/>
</dbReference>
<sequence length="1320" mass="147158">MADSASSPLLPSEASLRAEQTTAYGTTTTAKGDVDDEPDCASPEAKASLLSLFFLSWMDPLFKTGYRRQIQEGDISEMLPKWKTDVLGQQLHARWEQEKIIKFLKDTQSDSAPPPSWHGYGFAFLLLATCLLQSILAQIWVMSCDRSGQLLRNALVDMVFRKATVLSSKARLEYPDGTIFNLMSTDTSRIGDPMQGIPLLVAVPLATITTVGMLWYLMGPSALVGTILLMTVNPMQAWAMTKLSPIREKSSKIKDTRIRVMTEILQGIKVIKFFTFEPSFLKTLSEIRLSELKCISYLLQVRGFIYSTSSSLPIFASALSFVLYAALGNKLEPEIVFPALALFTGLRVPLLVLPYCYSEASDALVSVRRIEKFLLAEEAKPLPPVDDSHEYALSIEDADFYWDQLPQKSSPPSTSAEPSASTESSNDDTDEERRPLLSHQDLESTPPPETKPFLRDINIHVPRNSLVAIVGPVGSGKSSLLQAMVGNMNQCRGNLVRGASIGYASQTPWIQNATIRENILFDTPMDEDRYWRVVKACSLERDLEGFKYQDETLIGERGVNLSGGQKARLSLARSVYYGADTVIMDDPLSAVDAHVGRRLWEDCILQELRGKTRIMATHQLHVLPDVDYVICMKDGRIAEQGKFDTLMAKKGDFYTLMRRHGGHHDETNEDGTLKRRVLLRSRFSARKVAIDDVDVLGSEDDECTVLQESEEPLEKTDIPQNQMVDEERAEGAVSSDVYRNYFKLGGRLNWAVIVFLLFLQQGVGVTMNVWLSFWSEDRFHLPTWTYIDIYVGTAFAQLAIVMLGSFMLVVAVIKSAKVMHDEAFVSVLQSPMAFFDTTPLGRILNRQVLFSKDTETIDNTLMGSINQYLITITGIISVLVLSAVFLPLMIPVIIPLAMIYYAVARFYQRTNRELKRLEAIMRSHLYSYFSETLTGMGTLRAYHQHGIDNAIHRNQCNTDRHAKVLYHFLMGMRWVGIRAFTIGHVLNFVAVVLIISARGSIEPATAGLVLSYLARLASEMSWAVQCTSYVENNMNAAERLMYYANCLEHEPPAEIADRKPNASWPSEGHISFQSVTMRYREGLPLVLNRISFEVPAGHNIGVVGRTGAGKSSLIQALFRLVDLDSGCVVIDGIDTSTIGTADLRSKIAIIPQDPVLFHGTFRYNLDPLSRHTEQELWKALETSDLKVFVQQQDGGLDGIVTAHGENLSVGQRQLMCLSRALLAKSKIVVLDEATASVDLATDSLIQKAIRVDFADSTVVTIAHRLNTVVDYHRILVMDQGQVAEFDTPRKLLQDRSSMFSKMVDETGPSNAALLRSLAGC</sequence>